<dbReference type="EMBL" id="CM001368">
    <property type="protein sequence ID" value="EHJ47002.1"/>
    <property type="molecule type" value="Genomic_DNA"/>
</dbReference>
<evidence type="ECO:0000313" key="3">
    <source>
        <dbReference type="EMBL" id="EHJ47002.1"/>
    </source>
</evidence>
<feature type="transmembrane region" description="Helical" evidence="1">
    <location>
        <begin position="150"/>
        <end position="168"/>
    </location>
</feature>
<feature type="transmembrane region" description="Helical" evidence="1">
    <location>
        <begin position="59"/>
        <end position="78"/>
    </location>
</feature>
<dbReference type="InterPro" id="IPR050879">
    <property type="entry name" value="Acyltransferase_3"/>
</dbReference>
<dbReference type="STRING" id="694327.DFW101_0988"/>
<gene>
    <name evidence="3" type="ORF">DFW101_0988</name>
</gene>
<keyword evidence="4" id="KW-1185">Reference proteome</keyword>
<keyword evidence="1" id="KW-0812">Transmembrane</keyword>
<keyword evidence="1" id="KW-1133">Transmembrane helix</keyword>
<feature type="transmembrane region" description="Helical" evidence="1">
    <location>
        <begin position="98"/>
        <end position="117"/>
    </location>
</feature>
<dbReference type="OrthoDB" id="5444720at2"/>
<feature type="transmembrane region" description="Helical" evidence="1">
    <location>
        <begin position="246"/>
        <end position="267"/>
    </location>
</feature>
<name>G7Q4D4_9BACT</name>
<dbReference type="HOGENOM" id="CLU_005679_2_4_7"/>
<dbReference type="GO" id="GO:0000271">
    <property type="term" value="P:polysaccharide biosynthetic process"/>
    <property type="evidence" value="ECO:0007669"/>
    <property type="project" value="TreeGrafter"/>
</dbReference>
<proteinExistence type="predicted"/>
<keyword evidence="3" id="KW-0012">Acyltransferase</keyword>
<reference evidence="4" key="1">
    <citation type="journal article" date="2015" name="Genome Announc.">
        <title>High-Quality Draft Genome Sequence of Desulfovibrio carbinoliphilus FW-101-2B, an Organic Acid-Oxidizing Sulfate-Reducing Bacterium Isolated from Uranium(VI)-Contaminated Groundwater.</title>
        <authorList>
            <person name="Ramsay B.D."/>
            <person name="Hwang C."/>
            <person name="Woo H.L."/>
            <person name="Carroll S.L."/>
            <person name="Lucas S."/>
            <person name="Han J."/>
            <person name="Lapidus A.L."/>
            <person name="Cheng J.F."/>
            <person name="Goodwin L.A."/>
            <person name="Pitluck S."/>
            <person name="Peters L."/>
            <person name="Chertkov O."/>
            <person name="Held B."/>
            <person name="Detter J.C."/>
            <person name="Han C.S."/>
            <person name="Tapia R."/>
            <person name="Land M.L."/>
            <person name="Hauser L.J."/>
            <person name="Kyrpides N.C."/>
            <person name="Ivanova N.N."/>
            <person name="Mikhailova N."/>
            <person name="Pagani I."/>
            <person name="Woyke T."/>
            <person name="Arkin A.P."/>
            <person name="Dehal P."/>
            <person name="Chivian D."/>
            <person name="Criddle C.S."/>
            <person name="Wu W."/>
            <person name="Chakraborty R."/>
            <person name="Hazen T.C."/>
            <person name="Fields M.W."/>
        </authorList>
    </citation>
    <scope>NUCLEOTIDE SEQUENCE [LARGE SCALE GENOMIC DNA]</scope>
    <source>
        <strain evidence="4">FW-101-2B</strain>
    </source>
</reference>
<dbReference type="PANTHER" id="PTHR23028:SF53">
    <property type="entry name" value="ACYL_TRANSF_3 DOMAIN-CONTAINING PROTEIN"/>
    <property type="match status" value="1"/>
</dbReference>
<evidence type="ECO:0000259" key="2">
    <source>
        <dbReference type="Pfam" id="PF01757"/>
    </source>
</evidence>
<keyword evidence="3" id="KW-0808">Transferase</keyword>
<accession>G7Q4D4</accession>
<dbReference type="GO" id="GO:0016747">
    <property type="term" value="F:acyltransferase activity, transferring groups other than amino-acyl groups"/>
    <property type="evidence" value="ECO:0007669"/>
    <property type="project" value="InterPro"/>
</dbReference>
<dbReference type="Pfam" id="PF01757">
    <property type="entry name" value="Acyl_transf_3"/>
    <property type="match status" value="1"/>
</dbReference>
<dbReference type="AlphaFoldDB" id="G7Q4D4"/>
<feature type="transmembrane region" description="Helical" evidence="1">
    <location>
        <begin position="124"/>
        <end position="144"/>
    </location>
</feature>
<dbReference type="PANTHER" id="PTHR23028">
    <property type="entry name" value="ACETYLTRANSFERASE"/>
    <property type="match status" value="1"/>
</dbReference>
<sequence>MTGPARPEGGRTGEIAQLHAIRSLAMAAIFCHHLWLGLPELGRAWQGTLLDAAFRSMSLGVVVFNVMTAFLMGLPFFGPAPVPPPAFGPYVRKRLWRLYPQYALAVLVLTAVSAAVFRLSDWRGLATGVASHLLFLDPFWTGPFYGNMAASWWLGLLVQFTLVFPWLVRLVRRPGLGPAGWCLVSAAAMWPVTVWIKARGAAAPGTGWDTFAFLWTFNLPPRLPEFLCGLWMAQAYREQAGPGWPFGRGLALFLAGGCLAAFLSGVVPGAPSLGHMSGAVWSLAVFAVLFRLPCMAAAGAWAWVRRFSLLSYGVYLCHQPLLSFCGPATAGLAPWARFALEAMAAGAASLMGAWLLERVTAAALGARKPGKAVAAGGIRLQNRIR</sequence>
<protein>
    <submittedName>
        <fullName evidence="3">Acyltransferase 3</fullName>
    </submittedName>
</protein>
<evidence type="ECO:0000313" key="4">
    <source>
        <dbReference type="Proteomes" id="UP000004662"/>
    </source>
</evidence>
<dbReference type="RefSeq" id="WP_009180418.1">
    <property type="nucleotide sequence ID" value="NZ_CM001368.1"/>
</dbReference>
<dbReference type="GO" id="GO:0016020">
    <property type="term" value="C:membrane"/>
    <property type="evidence" value="ECO:0007669"/>
    <property type="project" value="TreeGrafter"/>
</dbReference>
<dbReference type="Proteomes" id="UP000004662">
    <property type="component" value="Chromosome"/>
</dbReference>
<evidence type="ECO:0000256" key="1">
    <source>
        <dbReference type="SAM" id="Phobius"/>
    </source>
</evidence>
<dbReference type="eggNOG" id="ENOG5032FA7">
    <property type="taxonomic scope" value="Bacteria"/>
</dbReference>
<feature type="domain" description="Acyltransferase 3" evidence="2">
    <location>
        <begin position="16"/>
        <end position="357"/>
    </location>
</feature>
<keyword evidence="1" id="KW-0472">Membrane</keyword>
<organism evidence="3 4">
    <name type="scientific">Solidesulfovibrio carbinoliphilus subsp. oakridgensis</name>
    <dbReference type="NCBI Taxonomy" id="694327"/>
    <lineage>
        <taxon>Bacteria</taxon>
        <taxon>Pseudomonadati</taxon>
        <taxon>Thermodesulfobacteriota</taxon>
        <taxon>Desulfovibrionia</taxon>
        <taxon>Desulfovibrionales</taxon>
        <taxon>Desulfovibrionaceae</taxon>
        <taxon>Solidesulfovibrio</taxon>
    </lineage>
</organism>
<feature type="transmembrane region" description="Helical" evidence="1">
    <location>
        <begin position="20"/>
        <end position="38"/>
    </location>
</feature>
<feature type="transmembrane region" description="Helical" evidence="1">
    <location>
        <begin position="279"/>
        <end position="304"/>
    </location>
</feature>
<dbReference type="InterPro" id="IPR002656">
    <property type="entry name" value="Acyl_transf_3_dom"/>
</dbReference>